<protein>
    <submittedName>
        <fullName evidence="2">Uncharacterized protein</fullName>
    </submittedName>
</protein>
<sequence length="80" mass="9243">MFIGHKWYALLSCGFRFAFIITALWSMKCRANGSSIRSSLKLAKTRSMHVPLVVVGCFQSYEMHRRAYRDVVDCTSRFCV</sequence>
<keyword evidence="1" id="KW-1133">Transmembrane helix</keyword>
<name>A0A131Z0S2_RHIAP</name>
<accession>A0A131Z0S2</accession>
<dbReference type="EMBL" id="GEDV01004165">
    <property type="protein sequence ID" value="JAP84392.1"/>
    <property type="molecule type" value="Transcribed_RNA"/>
</dbReference>
<dbReference type="AlphaFoldDB" id="A0A131Z0S2"/>
<feature type="transmembrane region" description="Helical" evidence="1">
    <location>
        <begin position="7"/>
        <end position="27"/>
    </location>
</feature>
<evidence type="ECO:0000256" key="1">
    <source>
        <dbReference type="SAM" id="Phobius"/>
    </source>
</evidence>
<keyword evidence="1" id="KW-0472">Membrane</keyword>
<keyword evidence="1" id="KW-0812">Transmembrane</keyword>
<reference evidence="2" key="1">
    <citation type="journal article" date="2016" name="Ticks Tick Borne Dis.">
        <title>De novo assembly and annotation of the salivary gland transcriptome of Rhipicephalus appendiculatus male and female ticks during blood feeding.</title>
        <authorList>
            <person name="de Castro M.H."/>
            <person name="de Klerk D."/>
            <person name="Pienaar R."/>
            <person name="Latif A.A."/>
            <person name="Rees D.J."/>
            <person name="Mans B.J."/>
        </authorList>
    </citation>
    <scope>NUCLEOTIDE SEQUENCE</scope>
    <source>
        <tissue evidence="2">Salivary glands</tissue>
    </source>
</reference>
<organism evidence="2">
    <name type="scientific">Rhipicephalus appendiculatus</name>
    <name type="common">Brown ear tick</name>
    <dbReference type="NCBI Taxonomy" id="34631"/>
    <lineage>
        <taxon>Eukaryota</taxon>
        <taxon>Metazoa</taxon>
        <taxon>Ecdysozoa</taxon>
        <taxon>Arthropoda</taxon>
        <taxon>Chelicerata</taxon>
        <taxon>Arachnida</taxon>
        <taxon>Acari</taxon>
        <taxon>Parasitiformes</taxon>
        <taxon>Ixodida</taxon>
        <taxon>Ixodoidea</taxon>
        <taxon>Ixodidae</taxon>
        <taxon>Rhipicephalinae</taxon>
        <taxon>Rhipicephalus</taxon>
        <taxon>Rhipicephalus</taxon>
    </lineage>
</organism>
<evidence type="ECO:0000313" key="2">
    <source>
        <dbReference type="EMBL" id="JAP84392.1"/>
    </source>
</evidence>
<proteinExistence type="predicted"/>